<reference evidence="10 11" key="1">
    <citation type="journal article" date="2017" name="Nature">
        <title>The Apostasia genome and the evolution of orchids.</title>
        <authorList>
            <person name="Zhang G.Q."/>
            <person name="Liu K.W."/>
            <person name="Li Z."/>
            <person name="Lohaus R."/>
            <person name="Hsiao Y.Y."/>
            <person name="Niu S.C."/>
            <person name="Wang J.Y."/>
            <person name="Lin Y.C."/>
            <person name="Xu Q."/>
            <person name="Chen L.J."/>
            <person name="Yoshida K."/>
            <person name="Fujiwara S."/>
            <person name="Wang Z.W."/>
            <person name="Zhang Y.Q."/>
            <person name="Mitsuda N."/>
            <person name="Wang M."/>
            <person name="Liu G.H."/>
            <person name="Pecoraro L."/>
            <person name="Huang H.X."/>
            <person name="Xiao X.J."/>
            <person name="Lin M."/>
            <person name="Wu X.Y."/>
            <person name="Wu W.L."/>
            <person name="Chen Y.Y."/>
            <person name="Chang S.B."/>
            <person name="Sakamoto S."/>
            <person name="Ohme-Takagi M."/>
            <person name="Yagi M."/>
            <person name="Zeng S.J."/>
            <person name="Shen C.Y."/>
            <person name="Yeh C.M."/>
            <person name="Luo Y.B."/>
            <person name="Tsai W.C."/>
            <person name="Van de Peer Y."/>
            <person name="Liu Z.J."/>
        </authorList>
    </citation>
    <scope>NUCLEOTIDE SEQUENCE [LARGE SCALE GENOMIC DNA]</scope>
    <source>
        <strain evidence="11">cv. Shenzhen</strain>
        <tissue evidence="10">Stem</tissue>
    </source>
</reference>
<evidence type="ECO:0000256" key="4">
    <source>
        <dbReference type="ARBA" id="ARBA00009567"/>
    </source>
</evidence>
<accession>A0A2H9ZYZ9</accession>
<comment type="subcellular location">
    <subcellularLocation>
        <location evidence="2">Cytoplasm</location>
    </subcellularLocation>
    <subcellularLocation>
        <location evidence="1">Nucleus</location>
    </subcellularLocation>
</comment>
<dbReference type="EMBL" id="KZ452313">
    <property type="protein sequence ID" value="PKA48529.1"/>
    <property type="molecule type" value="Genomic_DNA"/>
</dbReference>
<evidence type="ECO:0000256" key="9">
    <source>
        <dbReference type="SAM" id="MobiDB-lite"/>
    </source>
</evidence>
<dbReference type="STRING" id="1088818.A0A2H9ZYZ9"/>
<keyword evidence="6" id="KW-0963">Cytoplasm</keyword>
<comment type="similarity">
    <text evidence="4">Belongs to the ELP5 family.</text>
</comment>
<dbReference type="PANTHER" id="PTHR15641:SF1">
    <property type="entry name" value="ELONGATOR COMPLEX PROTEIN 5"/>
    <property type="match status" value="1"/>
</dbReference>
<evidence type="ECO:0000313" key="11">
    <source>
        <dbReference type="Proteomes" id="UP000236161"/>
    </source>
</evidence>
<dbReference type="PANTHER" id="PTHR15641">
    <property type="entry name" value="ELONGATOR COMPLEX PROTEIN 5"/>
    <property type="match status" value="1"/>
</dbReference>
<dbReference type="Proteomes" id="UP000236161">
    <property type="component" value="Unassembled WGS sequence"/>
</dbReference>
<feature type="region of interest" description="Disordered" evidence="9">
    <location>
        <begin position="331"/>
        <end position="377"/>
    </location>
</feature>
<dbReference type="CDD" id="cd19496">
    <property type="entry name" value="Elp5"/>
    <property type="match status" value="1"/>
</dbReference>
<proteinExistence type="inferred from homology"/>
<dbReference type="AlphaFoldDB" id="A0A2H9ZYZ9"/>
<gene>
    <name evidence="10" type="primary">ELP5</name>
    <name evidence="10" type="ORF">AXF42_Ash017428</name>
</gene>
<sequence>MAESICRTLRDGSLEGEHATALTIKDSLQSPVGTQAFQHILYSLAANIVAGKSQAQGLVLVVFDHSPFFYLSLLTKKGLDASLLEKNLKVLDCYSDPLGWKERILQSGSAKRETVKESDNIFRDVNDMNKLLSSILDFGKGFAGEGNSHFSIAIDSVSTVLRHASLPSVAGLISNLRSLDQVSSMLWLLHTDLHEPRTIAAIEYISSIVASLEPMVPITDGQNGSENLFWLEKNSQNGKFHVRLKRRNGRVKLLIEEFHMEQAGIKFTPLSSENVVVGQVLMPKLQFNLQLSENERDDRARVVLPFEHQGNGEPIQIYDGRRSLIGSERDHSVLQQEPLPAETEAQSKQVKGEIHYIRDSDDEQVDSDEDPDDDLDI</sequence>
<dbReference type="GO" id="GO:0002098">
    <property type="term" value="P:tRNA wobble uridine modification"/>
    <property type="evidence" value="ECO:0007669"/>
    <property type="project" value="InterPro"/>
</dbReference>
<name>A0A2H9ZYZ9_9ASPA</name>
<dbReference type="GO" id="GO:0005829">
    <property type="term" value="C:cytosol"/>
    <property type="evidence" value="ECO:0007669"/>
    <property type="project" value="TreeGrafter"/>
</dbReference>
<evidence type="ECO:0000313" key="10">
    <source>
        <dbReference type="EMBL" id="PKA48529.1"/>
    </source>
</evidence>
<dbReference type="Pfam" id="PF10483">
    <property type="entry name" value="Elong_Iki1"/>
    <property type="match status" value="1"/>
</dbReference>
<keyword evidence="8" id="KW-0539">Nucleus</keyword>
<evidence type="ECO:0000256" key="6">
    <source>
        <dbReference type="ARBA" id="ARBA00022490"/>
    </source>
</evidence>
<evidence type="ECO:0000256" key="3">
    <source>
        <dbReference type="ARBA" id="ARBA00005043"/>
    </source>
</evidence>
<comment type="pathway">
    <text evidence="3">tRNA modification; 5-methoxycarbonylmethyl-2-thiouridine-tRNA biosynthesis.</text>
</comment>
<feature type="compositionally biased region" description="Basic and acidic residues" evidence="9">
    <location>
        <begin position="350"/>
        <end position="359"/>
    </location>
</feature>
<keyword evidence="7" id="KW-0819">tRNA processing</keyword>
<evidence type="ECO:0000256" key="7">
    <source>
        <dbReference type="ARBA" id="ARBA00022694"/>
    </source>
</evidence>
<keyword evidence="11" id="KW-1185">Reference proteome</keyword>
<protein>
    <recommendedName>
        <fullName evidence="5">Elongator complex protein 5</fullName>
    </recommendedName>
</protein>
<feature type="compositionally biased region" description="Acidic residues" evidence="9">
    <location>
        <begin position="360"/>
        <end position="377"/>
    </location>
</feature>
<dbReference type="GO" id="GO:0000049">
    <property type="term" value="F:tRNA binding"/>
    <property type="evidence" value="ECO:0007669"/>
    <property type="project" value="TreeGrafter"/>
</dbReference>
<dbReference type="UniPathway" id="UPA00988"/>
<evidence type="ECO:0000256" key="8">
    <source>
        <dbReference type="ARBA" id="ARBA00023242"/>
    </source>
</evidence>
<dbReference type="GO" id="GO:0005634">
    <property type="term" value="C:nucleus"/>
    <property type="evidence" value="ECO:0007669"/>
    <property type="project" value="UniProtKB-SubCell"/>
</dbReference>
<evidence type="ECO:0000256" key="2">
    <source>
        <dbReference type="ARBA" id="ARBA00004496"/>
    </source>
</evidence>
<evidence type="ECO:0000256" key="5">
    <source>
        <dbReference type="ARBA" id="ARBA00020264"/>
    </source>
</evidence>
<dbReference type="InterPro" id="IPR019519">
    <property type="entry name" value="Elp5"/>
</dbReference>
<dbReference type="OrthoDB" id="166907at2759"/>
<dbReference type="GO" id="GO:0033588">
    <property type="term" value="C:elongator holoenzyme complex"/>
    <property type="evidence" value="ECO:0007669"/>
    <property type="project" value="InterPro"/>
</dbReference>
<evidence type="ECO:0000256" key="1">
    <source>
        <dbReference type="ARBA" id="ARBA00004123"/>
    </source>
</evidence>
<organism evidence="10 11">
    <name type="scientific">Apostasia shenzhenica</name>
    <dbReference type="NCBI Taxonomy" id="1088818"/>
    <lineage>
        <taxon>Eukaryota</taxon>
        <taxon>Viridiplantae</taxon>
        <taxon>Streptophyta</taxon>
        <taxon>Embryophyta</taxon>
        <taxon>Tracheophyta</taxon>
        <taxon>Spermatophyta</taxon>
        <taxon>Magnoliopsida</taxon>
        <taxon>Liliopsida</taxon>
        <taxon>Asparagales</taxon>
        <taxon>Orchidaceae</taxon>
        <taxon>Apostasioideae</taxon>
        <taxon>Apostasia</taxon>
    </lineage>
</organism>